<accession>A0A1W6JYA6</accession>
<gene>
    <name evidence="1" type="ORF">B6F84_03810</name>
</gene>
<dbReference type="OrthoDB" id="41688at2157"/>
<protein>
    <submittedName>
        <fullName evidence="1">Uncharacterized protein</fullName>
    </submittedName>
</protein>
<dbReference type="AlphaFoldDB" id="A0A1W6JYA6"/>
<proteinExistence type="predicted"/>
<dbReference type="KEGG" id="aman:B6F84_03810"/>
<organism evidence="1 2">
    <name type="scientific">Acidianus manzaensis</name>
    <dbReference type="NCBI Taxonomy" id="282676"/>
    <lineage>
        <taxon>Archaea</taxon>
        <taxon>Thermoproteota</taxon>
        <taxon>Thermoprotei</taxon>
        <taxon>Sulfolobales</taxon>
        <taxon>Sulfolobaceae</taxon>
        <taxon>Acidianus</taxon>
    </lineage>
</organism>
<keyword evidence="2" id="KW-1185">Reference proteome</keyword>
<dbReference type="EMBL" id="CP020477">
    <property type="protein sequence ID" value="ARM75243.1"/>
    <property type="molecule type" value="Genomic_DNA"/>
</dbReference>
<dbReference type="GeneID" id="41590017"/>
<dbReference type="Proteomes" id="UP000193404">
    <property type="component" value="Chromosome"/>
</dbReference>
<name>A0A1W6JYA6_9CREN</name>
<sequence>MYDEEGRLQELISKLSSKNKDEKHEAWNNIQEMIKSSKINKEIIKDLMCYEDKGSRYRVWNYVSEMLNQGILDKNDVIEKAKCFYDLLKDEDETIRGLSWYSTLPQLIDILDKQEILNIISFCESLLNSDEWKDLIKETCDDLNKNID</sequence>
<dbReference type="RefSeq" id="WP_148691005.1">
    <property type="nucleotide sequence ID" value="NZ_CP020477.1"/>
</dbReference>
<reference evidence="1 2" key="1">
    <citation type="submission" date="2017-03" db="EMBL/GenBank/DDBJ databases">
        <title>Sulfur activation and transportation mechanism of thermophilic Archaea Acidianus manzaensis YN-25.</title>
        <authorList>
            <person name="Ma Y."/>
            <person name="Yang Y."/>
            <person name="Xia J."/>
        </authorList>
    </citation>
    <scope>NUCLEOTIDE SEQUENCE [LARGE SCALE GENOMIC DNA]</scope>
    <source>
        <strain evidence="1 2">YN-25</strain>
    </source>
</reference>
<evidence type="ECO:0000313" key="1">
    <source>
        <dbReference type="EMBL" id="ARM75243.1"/>
    </source>
</evidence>
<evidence type="ECO:0000313" key="2">
    <source>
        <dbReference type="Proteomes" id="UP000193404"/>
    </source>
</evidence>